<comment type="catalytic activity">
    <reaction evidence="11 12">
        <text>nicotinate beta-D-ribonucleotide + CO2 + diphosphate = quinolinate + 5-phospho-alpha-D-ribose 1-diphosphate + 2 H(+)</text>
        <dbReference type="Rhea" id="RHEA:12733"/>
        <dbReference type="ChEBI" id="CHEBI:15378"/>
        <dbReference type="ChEBI" id="CHEBI:16526"/>
        <dbReference type="ChEBI" id="CHEBI:29959"/>
        <dbReference type="ChEBI" id="CHEBI:33019"/>
        <dbReference type="ChEBI" id="CHEBI:57502"/>
        <dbReference type="ChEBI" id="CHEBI:58017"/>
        <dbReference type="EC" id="2.4.2.19"/>
    </reaction>
</comment>
<evidence type="ECO:0000313" key="19">
    <source>
        <dbReference type="Proteomes" id="UP000663829"/>
    </source>
</evidence>
<evidence type="ECO:0000313" key="17">
    <source>
        <dbReference type="EMBL" id="CAF3562223.1"/>
    </source>
</evidence>
<dbReference type="Proteomes" id="UP000682733">
    <property type="component" value="Unassembled WGS sequence"/>
</dbReference>
<evidence type="ECO:0000256" key="5">
    <source>
        <dbReference type="ARBA" id="ARBA00011944"/>
    </source>
</evidence>
<dbReference type="InterPro" id="IPR022412">
    <property type="entry name" value="Quinolinate_PRibosylTrfase_N"/>
</dbReference>
<dbReference type="FunFam" id="3.20.20.70:FF:000149">
    <property type="entry name" value="Nicotinate-nucleotide pyrophosphorylase [carboxylating]"/>
    <property type="match status" value="1"/>
</dbReference>
<evidence type="ECO:0000256" key="8">
    <source>
        <dbReference type="ARBA" id="ARBA00022676"/>
    </source>
</evidence>
<keyword evidence="7 12" id="KW-0662">Pyridine nucleotide biosynthesis</keyword>
<comment type="subunit">
    <text evidence="4 12">Hexamer formed by 3 homodimers.</text>
</comment>
<evidence type="ECO:0000256" key="12">
    <source>
        <dbReference type="PIRNR" id="PIRNR006250"/>
    </source>
</evidence>
<evidence type="ECO:0000313" key="18">
    <source>
        <dbReference type="EMBL" id="CAF3745524.1"/>
    </source>
</evidence>
<dbReference type="InterPro" id="IPR036068">
    <property type="entry name" value="Nicotinate_pribotase-like_C"/>
</dbReference>
<proteinExistence type="inferred from homology"/>
<dbReference type="Gene3D" id="3.90.1170.20">
    <property type="entry name" value="Quinolinate phosphoribosyl transferase, N-terminal domain"/>
    <property type="match status" value="1"/>
</dbReference>
<dbReference type="Pfam" id="PF01729">
    <property type="entry name" value="QRPTase_C"/>
    <property type="match status" value="1"/>
</dbReference>
<dbReference type="PANTHER" id="PTHR32179:SF3">
    <property type="entry name" value="NICOTINATE-NUCLEOTIDE PYROPHOSPHORYLASE [CARBOXYLATING]"/>
    <property type="match status" value="1"/>
</dbReference>
<dbReference type="Proteomes" id="UP000663829">
    <property type="component" value="Unassembled WGS sequence"/>
</dbReference>
<evidence type="ECO:0000256" key="3">
    <source>
        <dbReference type="ARBA" id="ARBA00009400"/>
    </source>
</evidence>
<evidence type="ECO:0000256" key="9">
    <source>
        <dbReference type="ARBA" id="ARBA00022679"/>
    </source>
</evidence>
<dbReference type="EMBL" id="CAJNOK010000874">
    <property type="protein sequence ID" value="CAF0780643.1"/>
    <property type="molecule type" value="Genomic_DNA"/>
</dbReference>
<reference evidence="16" key="1">
    <citation type="submission" date="2021-02" db="EMBL/GenBank/DDBJ databases">
        <authorList>
            <person name="Nowell W R."/>
        </authorList>
    </citation>
    <scope>NUCLEOTIDE SEQUENCE</scope>
</reference>
<dbReference type="Gene3D" id="3.20.20.70">
    <property type="entry name" value="Aldolase class I"/>
    <property type="match status" value="1"/>
</dbReference>
<dbReference type="InterPro" id="IPR037128">
    <property type="entry name" value="Quinolinate_PRibosylTase_N_sf"/>
</dbReference>
<evidence type="ECO:0000259" key="14">
    <source>
        <dbReference type="Pfam" id="PF02749"/>
    </source>
</evidence>
<keyword evidence="8 12" id="KW-0328">Glycosyltransferase</keyword>
<protein>
    <recommendedName>
        <fullName evidence="6 12">Nicotinate-nucleotide pyrophosphorylase [carboxylating]</fullName>
        <ecNumber evidence="5 12">2.4.2.19</ecNumber>
    </recommendedName>
    <alternativeName>
        <fullName evidence="10 12">Quinolinate phosphoribosyltransferase [decarboxylating]</fullName>
    </alternativeName>
</protein>
<comment type="pathway">
    <text evidence="2 12">Cofactor biosynthesis; NAD(+) biosynthesis; nicotinate D-ribonucleotide from quinolinate: step 1/1.</text>
</comment>
<dbReference type="GO" id="GO:0034213">
    <property type="term" value="P:quinolinate catabolic process"/>
    <property type="evidence" value="ECO:0007669"/>
    <property type="project" value="TreeGrafter"/>
</dbReference>
<evidence type="ECO:0000256" key="6">
    <source>
        <dbReference type="ARBA" id="ARBA00020990"/>
    </source>
</evidence>
<dbReference type="InterPro" id="IPR002638">
    <property type="entry name" value="Quinolinate_PRibosylTrfase_C"/>
</dbReference>
<dbReference type="EMBL" id="CAJOBA010000874">
    <property type="protein sequence ID" value="CAF3562223.1"/>
    <property type="molecule type" value="Genomic_DNA"/>
</dbReference>
<sequence length="315" mass="34717">MITVVAYQIIHRLTQMSATSLTNLECIQLKRLISISLEEDLSIAGDITSTLTIPSDSKSTGHFLAKQNGFLSGLEVAQFIFQEIDSALEVKWTMKDGDHITESTYFGTVTGNTRSLLIAERLVLNIMQRMSGIATATAKMVEKINCVHSKTRLLDTRKTVPGMRFLDKMAVRHGGGLNHRFGLFDMIMIKDNHITAAGGIRQALDSVLSASSTEVPIEIETRTLDEVRQVLEYPTSSARLQRIMLDNMVTSNGDTSMLKQALELINSQFQTEASGNVTLDTIGEIAKTNVDFVSTGSITHSVLALDISMKIKQNY</sequence>
<feature type="domain" description="Quinolinate phosphoribosyl transferase N-terminal" evidence="14">
    <location>
        <begin position="46"/>
        <end position="131"/>
    </location>
</feature>
<dbReference type="FunFam" id="3.90.1170.20:FF:000001">
    <property type="entry name" value="Nicotinate-nucleotide diphosphorylase (Carboxylating)"/>
    <property type="match status" value="1"/>
</dbReference>
<dbReference type="PIRSF" id="PIRSF006250">
    <property type="entry name" value="NadC_ModD"/>
    <property type="match status" value="1"/>
</dbReference>
<evidence type="ECO:0000256" key="11">
    <source>
        <dbReference type="ARBA" id="ARBA00047445"/>
    </source>
</evidence>
<evidence type="ECO:0000313" key="15">
    <source>
        <dbReference type="EMBL" id="CAF0780643.1"/>
    </source>
</evidence>
<dbReference type="Pfam" id="PF02749">
    <property type="entry name" value="QRPTase_N"/>
    <property type="match status" value="1"/>
</dbReference>
<dbReference type="SUPFAM" id="SSF54675">
    <property type="entry name" value="Nicotinate/Quinolinate PRTase N-terminal domain-like"/>
    <property type="match status" value="1"/>
</dbReference>
<comment type="function">
    <text evidence="1 12">Involved in the catabolism of quinolinic acid (QA).</text>
</comment>
<evidence type="ECO:0000256" key="7">
    <source>
        <dbReference type="ARBA" id="ARBA00022642"/>
    </source>
</evidence>
<dbReference type="EMBL" id="CAJOBC010002678">
    <property type="protein sequence ID" value="CAF3745524.1"/>
    <property type="molecule type" value="Genomic_DNA"/>
</dbReference>
<dbReference type="GO" id="GO:0005737">
    <property type="term" value="C:cytoplasm"/>
    <property type="evidence" value="ECO:0007669"/>
    <property type="project" value="TreeGrafter"/>
</dbReference>
<dbReference type="EMBL" id="CAJNOQ010002678">
    <property type="protein sequence ID" value="CAF0972543.1"/>
    <property type="molecule type" value="Genomic_DNA"/>
</dbReference>
<organism evidence="16 19">
    <name type="scientific">Didymodactylos carnosus</name>
    <dbReference type="NCBI Taxonomy" id="1234261"/>
    <lineage>
        <taxon>Eukaryota</taxon>
        <taxon>Metazoa</taxon>
        <taxon>Spiralia</taxon>
        <taxon>Gnathifera</taxon>
        <taxon>Rotifera</taxon>
        <taxon>Eurotatoria</taxon>
        <taxon>Bdelloidea</taxon>
        <taxon>Philodinida</taxon>
        <taxon>Philodinidae</taxon>
        <taxon>Didymodactylos</taxon>
    </lineage>
</organism>
<evidence type="ECO:0000313" key="16">
    <source>
        <dbReference type="EMBL" id="CAF0972543.1"/>
    </source>
</evidence>
<dbReference type="EC" id="2.4.2.19" evidence="5 12"/>
<feature type="domain" description="Quinolinate phosphoribosyl transferase C-terminal" evidence="13">
    <location>
        <begin position="133"/>
        <end position="310"/>
    </location>
</feature>
<gene>
    <name evidence="16" type="ORF">GPM918_LOCUS12316</name>
    <name evidence="15" type="ORF">OVA965_LOCUS3587</name>
    <name evidence="18" type="ORF">SRO942_LOCUS12317</name>
    <name evidence="17" type="ORF">TMI583_LOCUS3586</name>
</gene>
<evidence type="ECO:0000256" key="4">
    <source>
        <dbReference type="ARBA" id="ARBA00011218"/>
    </source>
</evidence>
<dbReference type="InterPro" id="IPR027277">
    <property type="entry name" value="NadC/ModD"/>
</dbReference>
<dbReference type="CDD" id="cd01572">
    <property type="entry name" value="QPRTase"/>
    <property type="match status" value="1"/>
</dbReference>
<evidence type="ECO:0000256" key="2">
    <source>
        <dbReference type="ARBA" id="ARBA00004893"/>
    </source>
</evidence>
<accession>A0A814ETY2</accession>
<keyword evidence="9 12" id="KW-0808">Transferase</keyword>
<dbReference type="UniPathway" id="UPA00253">
    <property type="reaction ID" value="UER00331"/>
</dbReference>
<evidence type="ECO:0000259" key="13">
    <source>
        <dbReference type="Pfam" id="PF01729"/>
    </source>
</evidence>
<dbReference type="PANTHER" id="PTHR32179">
    <property type="entry name" value="NICOTINATE-NUCLEOTIDE PYROPHOSPHORYLASE [CARBOXYLATING]"/>
    <property type="match status" value="1"/>
</dbReference>
<dbReference type="InterPro" id="IPR013785">
    <property type="entry name" value="Aldolase_TIM"/>
</dbReference>
<name>A0A814ETY2_9BILA</name>
<dbReference type="OrthoDB" id="10067394at2759"/>
<dbReference type="NCBIfam" id="TIGR00078">
    <property type="entry name" value="nadC"/>
    <property type="match status" value="1"/>
</dbReference>
<dbReference type="GO" id="GO:0009435">
    <property type="term" value="P:NAD+ biosynthetic process"/>
    <property type="evidence" value="ECO:0007669"/>
    <property type="project" value="UniProtKB-UniPathway"/>
</dbReference>
<dbReference type="GO" id="GO:0004514">
    <property type="term" value="F:nicotinate-nucleotide diphosphorylase (carboxylating) activity"/>
    <property type="evidence" value="ECO:0007669"/>
    <property type="project" value="UniProtKB-EC"/>
</dbReference>
<comment type="caution">
    <text evidence="16">The sequence shown here is derived from an EMBL/GenBank/DDBJ whole genome shotgun (WGS) entry which is preliminary data.</text>
</comment>
<dbReference type="Proteomes" id="UP000677228">
    <property type="component" value="Unassembled WGS sequence"/>
</dbReference>
<dbReference type="InterPro" id="IPR004393">
    <property type="entry name" value="NadC"/>
</dbReference>
<dbReference type="SUPFAM" id="SSF51690">
    <property type="entry name" value="Nicotinate/Quinolinate PRTase C-terminal domain-like"/>
    <property type="match status" value="1"/>
</dbReference>
<evidence type="ECO:0000256" key="1">
    <source>
        <dbReference type="ARBA" id="ARBA00003237"/>
    </source>
</evidence>
<comment type="similarity">
    <text evidence="3 12">Belongs to the NadC/ModD family.</text>
</comment>
<evidence type="ECO:0000256" key="10">
    <source>
        <dbReference type="ARBA" id="ARBA00033102"/>
    </source>
</evidence>
<dbReference type="AlphaFoldDB" id="A0A814ETY2"/>
<keyword evidence="19" id="KW-1185">Reference proteome</keyword>
<dbReference type="Proteomes" id="UP000681722">
    <property type="component" value="Unassembled WGS sequence"/>
</dbReference>